<evidence type="ECO:0000313" key="2">
    <source>
        <dbReference type="EMBL" id="RMC35289.1"/>
    </source>
</evidence>
<dbReference type="RefSeq" id="WP_122111914.1">
    <property type="nucleotide sequence ID" value="NZ_QOKZ01000003.1"/>
</dbReference>
<dbReference type="PROSITE" id="PS51186">
    <property type="entry name" value="GNAT"/>
    <property type="match status" value="1"/>
</dbReference>
<dbReference type="PANTHER" id="PTHR47237">
    <property type="entry name" value="SLL0310 PROTEIN"/>
    <property type="match status" value="1"/>
</dbReference>
<dbReference type="PANTHER" id="PTHR47237:SF2">
    <property type="entry name" value="BLL4206 PROTEIN"/>
    <property type="match status" value="1"/>
</dbReference>
<dbReference type="Pfam" id="PF18014">
    <property type="entry name" value="Acetyltransf_18"/>
    <property type="match status" value="1"/>
</dbReference>
<dbReference type="GO" id="GO:0016747">
    <property type="term" value="F:acyltransferase activity, transferring groups other than amino-acyl groups"/>
    <property type="evidence" value="ECO:0007669"/>
    <property type="project" value="InterPro"/>
</dbReference>
<name>A0A3M0MCI2_9RHOB</name>
<reference evidence="2 3" key="1">
    <citation type="submission" date="2018-07" db="EMBL/GenBank/DDBJ databases">
        <authorList>
            <person name="Zhang Y."/>
            <person name="Wang L."/>
            <person name="Ma S."/>
        </authorList>
    </citation>
    <scope>NUCLEOTIDE SEQUENCE [LARGE SCALE GENOMIC DNA]</scope>
    <source>
        <strain evidence="2 3">4-2</strain>
    </source>
</reference>
<keyword evidence="3" id="KW-1185">Reference proteome</keyword>
<dbReference type="Gene3D" id="3.40.630.30">
    <property type="match status" value="1"/>
</dbReference>
<organism evidence="2 3">
    <name type="scientific">Paracoccus alkanivorans</name>
    <dbReference type="NCBI Taxonomy" id="2116655"/>
    <lineage>
        <taxon>Bacteria</taxon>
        <taxon>Pseudomonadati</taxon>
        <taxon>Pseudomonadota</taxon>
        <taxon>Alphaproteobacteria</taxon>
        <taxon>Rhodobacterales</taxon>
        <taxon>Paracoccaceae</taxon>
        <taxon>Paracoccus</taxon>
    </lineage>
</organism>
<gene>
    <name evidence="2" type="ORF">C9E81_08545</name>
</gene>
<dbReference type="InterPro" id="IPR052729">
    <property type="entry name" value="Acyl/Acetyltrans_Enzymes"/>
</dbReference>
<dbReference type="AlphaFoldDB" id="A0A3M0MCI2"/>
<dbReference type="OrthoDB" id="8453373at2"/>
<dbReference type="Proteomes" id="UP000273516">
    <property type="component" value="Unassembled WGS sequence"/>
</dbReference>
<keyword evidence="2" id="KW-0808">Transferase</keyword>
<proteinExistence type="predicted"/>
<dbReference type="InterPro" id="IPR016181">
    <property type="entry name" value="Acyl_CoA_acyltransferase"/>
</dbReference>
<evidence type="ECO:0000313" key="3">
    <source>
        <dbReference type="Proteomes" id="UP000273516"/>
    </source>
</evidence>
<dbReference type="Pfam" id="PF13508">
    <property type="entry name" value="Acetyltransf_7"/>
    <property type="match status" value="1"/>
</dbReference>
<dbReference type="InterPro" id="IPR000182">
    <property type="entry name" value="GNAT_dom"/>
</dbReference>
<dbReference type="EMBL" id="QOKZ01000003">
    <property type="protein sequence ID" value="RMC35289.1"/>
    <property type="molecule type" value="Genomic_DNA"/>
</dbReference>
<accession>A0A3M0MCI2</accession>
<dbReference type="SUPFAM" id="SSF55729">
    <property type="entry name" value="Acyl-CoA N-acyltransferases (Nat)"/>
    <property type="match status" value="1"/>
</dbReference>
<evidence type="ECO:0000259" key="1">
    <source>
        <dbReference type="PROSITE" id="PS51186"/>
    </source>
</evidence>
<sequence length="282" mass="29881">MTSAENSSPVIAPQDLRLEHFSEEHLDAALQLSQQVGWPHRIEDWALNASVSRGVVALEGGRVVGTAFCTVFGDVALLNMIIVDARMRGRGLGRRVMEAVIAMAGPREMRLVATQEGLPLYEKLGFSAIGQIAQHQGIAKSVIPDLPVSDGDSGDVERLAAMDRTASGMARIELLRRIAGQGQVLLAEDGFAMLREFGRGHVLGPVVARDAATARALIAEGVRRCAGGFLRVDLPLERGLSDHAASLGLAHVGGGTAMTCRAAIAPEQKDFTTYALVSQALG</sequence>
<dbReference type="Gene3D" id="3.40.630.90">
    <property type="match status" value="1"/>
</dbReference>
<comment type="caution">
    <text evidence="2">The sequence shown here is derived from an EMBL/GenBank/DDBJ whole genome shotgun (WGS) entry which is preliminary data.</text>
</comment>
<dbReference type="InterPro" id="IPR041496">
    <property type="entry name" value="YitH/HolE_GNAT"/>
</dbReference>
<feature type="domain" description="N-acetyltransferase" evidence="1">
    <location>
        <begin position="16"/>
        <end position="147"/>
    </location>
</feature>
<protein>
    <submittedName>
        <fullName evidence="2">GNAT family N-acetyltransferase</fullName>
    </submittedName>
</protein>